<dbReference type="SMART" id="SM00368">
    <property type="entry name" value="LRR_RI"/>
    <property type="match status" value="2"/>
</dbReference>
<dbReference type="PROSITE" id="PS50020">
    <property type="entry name" value="WW_DOMAIN_2"/>
    <property type="match status" value="1"/>
</dbReference>
<evidence type="ECO:0000256" key="3">
    <source>
        <dbReference type="ARBA" id="ARBA00022737"/>
    </source>
</evidence>
<evidence type="ECO:0000313" key="8">
    <source>
        <dbReference type="Proteomes" id="UP001165160"/>
    </source>
</evidence>
<feature type="compositionally biased region" description="Polar residues" evidence="4">
    <location>
        <begin position="106"/>
        <end position="124"/>
    </location>
</feature>
<organism evidence="7 8">
    <name type="scientific">Triparma verrucosa</name>
    <dbReference type="NCBI Taxonomy" id="1606542"/>
    <lineage>
        <taxon>Eukaryota</taxon>
        <taxon>Sar</taxon>
        <taxon>Stramenopiles</taxon>
        <taxon>Ochrophyta</taxon>
        <taxon>Bolidophyceae</taxon>
        <taxon>Parmales</taxon>
        <taxon>Triparmaceae</taxon>
        <taxon>Triparma</taxon>
    </lineage>
</organism>
<dbReference type="PANTHER" id="PTHR24113:SF12">
    <property type="entry name" value="RAN GTPASE-ACTIVATING PROTEIN 1"/>
    <property type="match status" value="1"/>
</dbReference>
<evidence type="ECO:0000256" key="4">
    <source>
        <dbReference type="SAM" id="MobiDB-lite"/>
    </source>
</evidence>
<feature type="transmembrane region" description="Helical" evidence="5">
    <location>
        <begin position="414"/>
        <end position="434"/>
    </location>
</feature>
<feature type="compositionally biased region" description="Low complexity" evidence="4">
    <location>
        <begin position="83"/>
        <end position="98"/>
    </location>
</feature>
<evidence type="ECO:0000256" key="1">
    <source>
        <dbReference type="ARBA" id="ARBA00022468"/>
    </source>
</evidence>
<name>A0A9W7ELU7_9STRA</name>
<dbReference type="GO" id="GO:0005634">
    <property type="term" value="C:nucleus"/>
    <property type="evidence" value="ECO:0007669"/>
    <property type="project" value="TreeGrafter"/>
</dbReference>
<dbReference type="GO" id="GO:0031267">
    <property type="term" value="F:small GTPase binding"/>
    <property type="evidence" value="ECO:0007669"/>
    <property type="project" value="TreeGrafter"/>
</dbReference>
<keyword evidence="8" id="KW-1185">Reference proteome</keyword>
<proteinExistence type="predicted"/>
<accession>A0A9W7ELU7</accession>
<dbReference type="InterPro" id="IPR032675">
    <property type="entry name" value="LRR_dom_sf"/>
</dbReference>
<comment type="caution">
    <text evidence="7">The sequence shown here is derived from an EMBL/GenBank/DDBJ whole genome shotgun (WGS) entry which is preliminary data.</text>
</comment>
<feature type="domain" description="WW" evidence="6">
    <location>
        <begin position="1"/>
        <end position="30"/>
    </location>
</feature>
<feature type="transmembrane region" description="Helical" evidence="5">
    <location>
        <begin position="282"/>
        <end position="304"/>
    </location>
</feature>
<keyword evidence="3" id="KW-0677">Repeat</keyword>
<feature type="region of interest" description="Disordered" evidence="4">
    <location>
        <begin position="70"/>
        <end position="125"/>
    </location>
</feature>
<keyword evidence="1" id="KW-0343">GTPase activation</keyword>
<dbReference type="AlphaFoldDB" id="A0A9W7ELU7"/>
<dbReference type="Proteomes" id="UP001165160">
    <property type="component" value="Unassembled WGS sequence"/>
</dbReference>
<feature type="transmembrane region" description="Helical" evidence="5">
    <location>
        <begin position="446"/>
        <end position="468"/>
    </location>
</feature>
<evidence type="ECO:0000313" key="7">
    <source>
        <dbReference type="EMBL" id="GMH81838.1"/>
    </source>
</evidence>
<protein>
    <recommendedName>
        <fullName evidence="6">WW domain-containing protein</fullName>
    </recommendedName>
</protein>
<keyword evidence="5" id="KW-0472">Membrane</keyword>
<dbReference type="GO" id="GO:0005829">
    <property type="term" value="C:cytosol"/>
    <property type="evidence" value="ECO:0007669"/>
    <property type="project" value="TreeGrafter"/>
</dbReference>
<keyword evidence="2" id="KW-0433">Leucine-rich repeat</keyword>
<dbReference type="PANTHER" id="PTHR24113">
    <property type="entry name" value="RAN GTPASE-ACTIVATING PROTEIN 1"/>
    <property type="match status" value="1"/>
</dbReference>
<dbReference type="GO" id="GO:0048471">
    <property type="term" value="C:perinuclear region of cytoplasm"/>
    <property type="evidence" value="ECO:0007669"/>
    <property type="project" value="TreeGrafter"/>
</dbReference>
<dbReference type="GO" id="GO:0006913">
    <property type="term" value="P:nucleocytoplasmic transport"/>
    <property type="evidence" value="ECO:0007669"/>
    <property type="project" value="TreeGrafter"/>
</dbReference>
<feature type="transmembrane region" description="Helical" evidence="5">
    <location>
        <begin position="228"/>
        <end position="246"/>
    </location>
</feature>
<dbReference type="InterPro" id="IPR001611">
    <property type="entry name" value="Leu-rich_rpt"/>
</dbReference>
<dbReference type="Pfam" id="PF13516">
    <property type="entry name" value="LRR_6"/>
    <property type="match status" value="1"/>
</dbReference>
<dbReference type="EMBL" id="BRXX01000008">
    <property type="protein sequence ID" value="GMH81838.1"/>
    <property type="molecule type" value="Genomic_DNA"/>
</dbReference>
<feature type="transmembrane region" description="Helical" evidence="5">
    <location>
        <begin position="518"/>
        <end position="547"/>
    </location>
</feature>
<evidence type="ECO:0000256" key="5">
    <source>
        <dbReference type="SAM" id="Phobius"/>
    </source>
</evidence>
<dbReference type="InterPro" id="IPR027038">
    <property type="entry name" value="RanGap"/>
</dbReference>
<keyword evidence="5" id="KW-1133">Transmembrane helix</keyword>
<dbReference type="SUPFAM" id="SSF52047">
    <property type="entry name" value="RNI-like"/>
    <property type="match status" value="1"/>
</dbReference>
<feature type="transmembrane region" description="Helical" evidence="5">
    <location>
        <begin position="388"/>
        <end position="409"/>
    </location>
</feature>
<evidence type="ECO:0000256" key="2">
    <source>
        <dbReference type="ARBA" id="ARBA00022614"/>
    </source>
</evidence>
<dbReference type="Gene3D" id="3.80.10.10">
    <property type="entry name" value="Ribonuclease Inhibitor"/>
    <property type="match status" value="1"/>
</dbReference>
<evidence type="ECO:0000259" key="6">
    <source>
        <dbReference type="PROSITE" id="PS50020"/>
    </source>
</evidence>
<keyword evidence="5" id="KW-0812">Transmembrane</keyword>
<gene>
    <name evidence="7" type="ORF">TrVE_jg5377</name>
</gene>
<reference evidence="8" key="1">
    <citation type="journal article" date="2023" name="Commun. Biol.">
        <title>Genome analysis of Parmales, the sister group of diatoms, reveals the evolutionary specialization of diatoms from phago-mixotrophs to photoautotrophs.</title>
        <authorList>
            <person name="Ban H."/>
            <person name="Sato S."/>
            <person name="Yoshikawa S."/>
            <person name="Yamada K."/>
            <person name="Nakamura Y."/>
            <person name="Ichinomiya M."/>
            <person name="Sato N."/>
            <person name="Blanc-Mathieu R."/>
            <person name="Endo H."/>
            <person name="Kuwata A."/>
            <person name="Ogata H."/>
        </authorList>
    </citation>
    <scope>NUCLEOTIDE SEQUENCE [LARGE SCALE GENOMIC DNA]</scope>
    <source>
        <strain evidence="8">NIES 3699</strain>
    </source>
</reference>
<dbReference type="GO" id="GO:0005096">
    <property type="term" value="F:GTPase activator activity"/>
    <property type="evidence" value="ECO:0007669"/>
    <property type="project" value="UniProtKB-KW"/>
</dbReference>
<dbReference type="InterPro" id="IPR001202">
    <property type="entry name" value="WW_dom"/>
</dbReference>
<feature type="transmembrane region" description="Helical" evidence="5">
    <location>
        <begin position="350"/>
        <end position="368"/>
    </location>
</feature>
<sequence>MWRAVWDATHEMYYYEREDSKERTWTRPFDYISQAEDFEEKFDEGRQDVLLGQETYFLDKTTGEITWKKPDCLAQSPAPPSPLSGGLDLPPSAPPQAGGRPGPGTELTSMTEPGESTQVTASQESSRRDIYLRSILATFKHRAKASATAEVENTPADFPAGTAEVLTIITDHFQKLSLLLPVSISWPMAPLFSEFSLTWREFSKHLSSIMGLDMSALVTPPLVDRESALILSLLLPVVLICTLWAVQHIHGRDSGHDIYNVRVLSAREYADPAAWRWNHLRWMWLVAMLCVGVPLAIGCVWTWLAAWLVFHSWLALIVLWGRSNALSFLRMAPALGAEPHVMLHSFHRMWVEKLSSLIGFLIVATYLTPIRRCALIAADDGPQSLRNMLVGIVAALLLSCGGVCVQLLFRRSCIAALCGALTITAGATLVAVLLSVSQTSAVGSRTLSTIAGILFGLYAVLPQFLVVWSVRRLLAGRYDAEERKVMQALTGVWPVRSTWLFCGWLQPYYRCYTMSQRAAFLLVTTLVPEAAAAITSLLVLFTCAIAFMRPYASASRNILDILHHLLLTLTALLPQCVEDGIGLAWALVACTLSFCVAASHVLRPLSQVRALWSMRMRALLQAQASTHTKDWIKRQNPAAWVEFDFRTVSFWAEKSTATMLGLFPDVVRGRWVTFAPVIGALSSLNVYSWKRGDLTSDDWSFIGQAVRSMADLQRVTGENATALGDIGSIAIARAVKESNLPLRDVRLRNCGMGPAGVAAWAAVLEHGVPIQTLDLAQNAIGADGAAAIAHALVVAHSLKVVNLTGCGLTEPDLASLRRPNIELIADVEEYSASCTPRVRAYPLPATPSSAGRE</sequence>